<evidence type="ECO:0000313" key="2">
    <source>
        <dbReference type="EMBL" id="KAL0960209.1"/>
    </source>
</evidence>
<sequence length="158" mass="17223">MLKDYDTFTEGTAKGSFDSIPIGSTDQFGDPFPSLDIPTVESLPVADVSRSIERWRDDVSQCIPDTSASMTHEYEYFDDDDFYAAATPTKRPRSITSDDGARRTRLRPHSMVASTQPLLAHGISHDATFAAPMLVDAPGPSRPRAQSAPPNKGGEPNH</sequence>
<dbReference type="Proteomes" id="UP001556367">
    <property type="component" value="Unassembled WGS sequence"/>
</dbReference>
<proteinExistence type="predicted"/>
<comment type="caution">
    <text evidence="2">The sequence shown here is derived from an EMBL/GenBank/DDBJ whole genome shotgun (WGS) entry which is preliminary data.</text>
</comment>
<name>A0ABR3JX45_9AGAR</name>
<reference evidence="3" key="1">
    <citation type="submission" date="2024-06" db="EMBL/GenBank/DDBJ databases">
        <title>Multi-omics analyses provide insights into the biosynthesis of the anticancer antibiotic pleurotin in Hohenbuehelia grisea.</title>
        <authorList>
            <person name="Weaver J.A."/>
            <person name="Alberti F."/>
        </authorList>
    </citation>
    <scope>NUCLEOTIDE SEQUENCE [LARGE SCALE GENOMIC DNA]</scope>
    <source>
        <strain evidence="3">T-177</strain>
    </source>
</reference>
<feature type="region of interest" description="Disordered" evidence="1">
    <location>
        <begin position="88"/>
        <end position="110"/>
    </location>
</feature>
<evidence type="ECO:0000256" key="1">
    <source>
        <dbReference type="SAM" id="MobiDB-lite"/>
    </source>
</evidence>
<gene>
    <name evidence="2" type="ORF">HGRIS_011842</name>
</gene>
<evidence type="ECO:0000313" key="3">
    <source>
        <dbReference type="Proteomes" id="UP001556367"/>
    </source>
</evidence>
<keyword evidence="3" id="KW-1185">Reference proteome</keyword>
<accession>A0ABR3JX45</accession>
<protein>
    <submittedName>
        <fullName evidence="2">Uncharacterized protein</fullName>
    </submittedName>
</protein>
<feature type="region of interest" description="Disordered" evidence="1">
    <location>
        <begin position="133"/>
        <end position="158"/>
    </location>
</feature>
<organism evidence="2 3">
    <name type="scientific">Hohenbuehelia grisea</name>
    <dbReference type="NCBI Taxonomy" id="104357"/>
    <lineage>
        <taxon>Eukaryota</taxon>
        <taxon>Fungi</taxon>
        <taxon>Dikarya</taxon>
        <taxon>Basidiomycota</taxon>
        <taxon>Agaricomycotina</taxon>
        <taxon>Agaricomycetes</taxon>
        <taxon>Agaricomycetidae</taxon>
        <taxon>Agaricales</taxon>
        <taxon>Pleurotineae</taxon>
        <taxon>Pleurotaceae</taxon>
        <taxon>Hohenbuehelia</taxon>
    </lineage>
</organism>
<dbReference type="EMBL" id="JASNQZ010000002">
    <property type="protein sequence ID" value="KAL0960209.1"/>
    <property type="molecule type" value="Genomic_DNA"/>
</dbReference>